<dbReference type="PANTHER" id="PTHR33164:SF43">
    <property type="entry name" value="HTH-TYPE TRANSCRIPTIONAL REPRESSOR YETL"/>
    <property type="match status" value="1"/>
</dbReference>
<comment type="caution">
    <text evidence="3">The sequence shown here is derived from an EMBL/GenBank/DDBJ whole genome shotgun (WGS) entry which is preliminary data.</text>
</comment>
<dbReference type="PANTHER" id="PTHR33164">
    <property type="entry name" value="TRANSCRIPTIONAL REGULATOR, MARR FAMILY"/>
    <property type="match status" value="1"/>
</dbReference>
<dbReference type="Pfam" id="PF13463">
    <property type="entry name" value="HTH_27"/>
    <property type="match status" value="1"/>
</dbReference>
<dbReference type="InterPro" id="IPR036388">
    <property type="entry name" value="WH-like_DNA-bd_sf"/>
</dbReference>
<evidence type="ECO:0000313" key="3">
    <source>
        <dbReference type="EMBL" id="CAG9610444.1"/>
    </source>
</evidence>
<dbReference type="Proteomes" id="UP000789845">
    <property type="component" value="Unassembled WGS sequence"/>
</dbReference>
<evidence type="ECO:0000313" key="4">
    <source>
        <dbReference type="Proteomes" id="UP000789845"/>
    </source>
</evidence>
<dbReference type="SMART" id="SM00347">
    <property type="entry name" value="HTH_MARR"/>
    <property type="match status" value="1"/>
</dbReference>
<dbReference type="AlphaFoldDB" id="A0A9C7GDJ9"/>
<dbReference type="GO" id="GO:0003700">
    <property type="term" value="F:DNA-binding transcription factor activity"/>
    <property type="evidence" value="ECO:0007669"/>
    <property type="project" value="InterPro"/>
</dbReference>
<evidence type="ECO:0000256" key="1">
    <source>
        <dbReference type="ARBA" id="ARBA00023125"/>
    </source>
</evidence>
<organism evidence="3 4">
    <name type="scientific">Pseudoneobacillus rhizosphaerae</name>
    <dbReference type="NCBI Taxonomy" id="2880968"/>
    <lineage>
        <taxon>Bacteria</taxon>
        <taxon>Bacillati</taxon>
        <taxon>Bacillota</taxon>
        <taxon>Bacilli</taxon>
        <taxon>Bacillales</taxon>
        <taxon>Bacillaceae</taxon>
        <taxon>Pseudoneobacillus</taxon>
    </lineage>
</organism>
<dbReference type="Gene3D" id="1.10.10.10">
    <property type="entry name" value="Winged helix-like DNA-binding domain superfamily/Winged helix DNA-binding domain"/>
    <property type="match status" value="1"/>
</dbReference>
<dbReference type="EMBL" id="CAKJTG010000036">
    <property type="protein sequence ID" value="CAG9610444.1"/>
    <property type="molecule type" value="Genomic_DNA"/>
</dbReference>
<evidence type="ECO:0000259" key="2">
    <source>
        <dbReference type="SMART" id="SM00347"/>
    </source>
</evidence>
<keyword evidence="4" id="KW-1185">Reference proteome</keyword>
<dbReference type="GO" id="GO:0006950">
    <property type="term" value="P:response to stress"/>
    <property type="evidence" value="ECO:0007669"/>
    <property type="project" value="TreeGrafter"/>
</dbReference>
<sequence length="162" mass="19067">MKKKKAVSWLNSEFQNLDLVDLLGERHFLLRSLTERLWNDSHEIYISNSEWFIMARIYKKQPTIAYVSKYVDISRQATHKFIKSLESKGLVEIKNAENNRKEKCLSLTKLGEECYEKNEALKATLEEKIADKIGSENISLLKEILKMDWGLSRDYYNNTENK</sequence>
<name>A0A9C7GDJ9_9BACI</name>
<gene>
    <name evidence="3" type="ORF">NEOCIP111885_04218</name>
</gene>
<keyword evidence="1" id="KW-0238">DNA-binding</keyword>
<dbReference type="GO" id="GO:0003677">
    <property type="term" value="F:DNA binding"/>
    <property type="evidence" value="ECO:0007669"/>
    <property type="project" value="UniProtKB-KW"/>
</dbReference>
<proteinExistence type="predicted"/>
<reference evidence="3" key="1">
    <citation type="submission" date="2021-10" db="EMBL/GenBank/DDBJ databases">
        <authorList>
            <person name="Criscuolo A."/>
        </authorList>
    </citation>
    <scope>NUCLEOTIDE SEQUENCE</scope>
    <source>
        <strain evidence="3">CIP111885</strain>
    </source>
</reference>
<dbReference type="InterPro" id="IPR000835">
    <property type="entry name" value="HTH_MarR-typ"/>
</dbReference>
<feature type="domain" description="HTH marR-type" evidence="2">
    <location>
        <begin position="39"/>
        <end position="138"/>
    </location>
</feature>
<dbReference type="SUPFAM" id="SSF46785">
    <property type="entry name" value="Winged helix' DNA-binding domain"/>
    <property type="match status" value="1"/>
</dbReference>
<accession>A0A9C7GDJ9</accession>
<dbReference type="InterPro" id="IPR039422">
    <property type="entry name" value="MarR/SlyA-like"/>
</dbReference>
<protein>
    <recommendedName>
        <fullName evidence="2">HTH marR-type domain-containing protein</fullName>
    </recommendedName>
</protein>
<dbReference type="InterPro" id="IPR036390">
    <property type="entry name" value="WH_DNA-bd_sf"/>
</dbReference>